<sequence>MRLHVRESKRFVIGLSHIFKAGLIALVSWAFRGLSINTSSKDTARCLWVIGPIAPHPDTPRAAALRAGRFSYQRAPVWSRPGGATSPQLRLAHSLAARTWVPPAVM</sequence>
<feature type="transmembrane region" description="Helical" evidence="1">
    <location>
        <begin position="12"/>
        <end position="31"/>
    </location>
</feature>
<keyword evidence="1" id="KW-0472">Membrane</keyword>
<proteinExistence type="predicted"/>
<evidence type="ECO:0000313" key="2">
    <source>
        <dbReference type="EMBL" id="KAJ8374983.1"/>
    </source>
</evidence>
<keyword evidence="1" id="KW-0812">Transmembrane</keyword>
<accession>A0A9Q1G4R5</accession>
<dbReference type="AlphaFoldDB" id="A0A9Q1G4R5"/>
<protein>
    <submittedName>
        <fullName evidence="2">Uncharacterized protein</fullName>
    </submittedName>
</protein>
<gene>
    <name evidence="2" type="ORF">SKAU_G00055630</name>
</gene>
<evidence type="ECO:0000313" key="3">
    <source>
        <dbReference type="Proteomes" id="UP001152622"/>
    </source>
</evidence>
<dbReference type="Proteomes" id="UP001152622">
    <property type="component" value="Chromosome 2"/>
</dbReference>
<dbReference type="EMBL" id="JAINUF010000002">
    <property type="protein sequence ID" value="KAJ8374983.1"/>
    <property type="molecule type" value="Genomic_DNA"/>
</dbReference>
<organism evidence="2 3">
    <name type="scientific">Synaphobranchus kaupii</name>
    <name type="common">Kaup's arrowtooth eel</name>
    <dbReference type="NCBI Taxonomy" id="118154"/>
    <lineage>
        <taxon>Eukaryota</taxon>
        <taxon>Metazoa</taxon>
        <taxon>Chordata</taxon>
        <taxon>Craniata</taxon>
        <taxon>Vertebrata</taxon>
        <taxon>Euteleostomi</taxon>
        <taxon>Actinopterygii</taxon>
        <taxon>Neopterygii</taxon>
        <taxon>Teleostei</taxon>
        <taxon>Anguilliformes</taxon>
        <taxon>Synaphobranchidae</taxon>
        <taxon>Synaphobranchus</taxon>
    </lineage>
</organism>
<keyword evidence="1" id="KW-1133">Transmembrane helix</keyword>
<name>A0A9Q1G4R5_SYNKA</name>
<reference evidence="2" key="1">
    <citation type="journal article" date="2023" name="Science">
        <title>Genome structures resolve the early diversification of teleost fishes.</title>
        <authorList>
            <person name="Parey E."/>
            <person name="Louis A."/>
            <person name="Montfort J."/>
            <person name="Bouchez O."/>
            <person name="Roques C."/>
            <person name="Iampietro C."/>
            <person name="Lluch J."/>
            <person name="Castinel A."/>
            <person name="Donnadieu C."/>
            <person name="Desvignes T."/>
            <person name="Floi Bucao C."/>
            <person name="Jouanno E."/>
            <person name="Wen M."/>
            <person name="Mejri S."/>
            <person name="Dirks R."/>
            <person name="Jansen H."/>
            <person name="Henkel C."/>
            <person name="Chen W.J."/>
            <person name="Zahm M."/>
            <person name="Cabau C."/>
            <person name="Klopp C."/>
            <person name="Thompson A.W."/>
            <person name="Robinson-Rechavi M."/>
            <person name="Braasch I."/>
            <person name="Lecointre G."/>
            <person name="Bobe J."/>
            <person name="Postlethwait J.H."/>
            <person name="Berthelot C."/>
            <person name="Roest Crollius H."/>
            <person name="Guiguen Y."/>
        </authorList>
    </citation>
    <scope>NUCLEOTIDE SEQUENCE</scope>
    <source>
        <strain evidence="2">WJC10195</strain>
    </source>
</reference>
<comment type="caution">
    <text evidence="2">The sequence shown here is derived from an EMBL/GenBank/DDBJ whole genome shotgun (WGS) entry which is preliminary data.</text>
</comment>
<evidence type="ECO:0000256" key="1">
    <source>
        <dbReference type="SAM" id="Phobius"/>
    </source>
</evidence>
<keyword evidence="3" id="KW-1185">Reference proteome</keyword>